<evidence type="ECO:0000259" key="11">
    <source>
        <dbReference type="Pfam" id="PF25994"/>
    </source>
</evidence>
<feature type="domain" description="AprE-like beta-barrel" evidence="12">
    <location>
        <begin position="349"/>
        <end position="452"/>
    </location>
</feature>
<reference evidence="14" key="1">
    <citation type="journal article" date="2019" name="Int. J. Syst. Evol. Microbiol.">
        <title>The Global Catalogue of Microorganisms (GCM) 10K type strain sequencing project: providing services to taxonomists for standard genome sequencing and annotation.</title>
        <authorList>
            <consortium name="The Broad Institute Genomics Platform"/>
            <consortium name="The Broad Institute Genome Sequencing Center for Infectious Disease"/>
            <person name="Wu L."/>
            <person name="Ma J."/>
        </authorList>
    </citation>
    <scope>NUCLEOTIDE SEQUENCE [LARGE SCALE GENOMIC DNA]</scope>
    <source>
        <strain evidence="14">NBRC 112502</strain>
    </source>
</reference>
<feature type="domain" description="AprE-like long alpha-helical hairpin" evidence="11">
    <location>
        <begin position="127"/>
        <end position="304"/>
    </location>
</feature>
<dbReference type="GO" id="GO:0008237">
    <property type="term" value="F:metallopeptidase activity"/>
    <property type="evidence" value="ECO:0007669"/>
    <property type="project" value="UniProtKB-KW"/>
</dbReference>
<evidence type="ECO:0000256" key="8">
    <source>
        <dbReference type="ARBA" id="ARBA00023136"/>
    </source>
</evidence>
<dbReference type="NCBIfam" id="TIGR01843">
    <property type="entry name" value="type_I_hlyD"/>
    <property type="match status" value="1"/>
</dbReference>
<gene>
    <name evidence="13" type="primary">hasE</name>
    <name evidence="13" type="ORF">GCM10010909_19710</name>
</gene>
<keyword evidence="8" id="KW-0472">Membrane</keyword>
<evidence type="ECO:0000256" key="1">
    <source>
        <dbReference type="ARBA" id="ARBA00004377"/>
    </source>
</evidence>
<dbReference type="Pfam" id="PF26002">
    <property type="entry name" value="Beta-barrel_AprE"/>
    <property type="match status" value="1"/>
</dbReference>
<keyword evidence="3 9" id="KW-0813">Transport</keyword>
<dbReference type="InterPro" id="IPR058781">
    <property type="entry name" value="HH_AprE-like"/>
</dbReference>
<dbReference type="EMBL" id="BSOS01000065">
    <property type="protein sequence ID" value="GLR67290.1"/>
    <property type="molecule type" value="Genomic_DNA"/>
</dbReference>
<comment type="caution">
    <text evidence="13">The sequence shown here is derived from an EMBL/GenBank/DDBJ whole genome shotgun (WGS) entry which is preliminary data.</text>
</comment>
<evidence type="ECO:0000313" key="13">
    <source>
        <dbReference type="EMBL" id="GLR67290.1"/>
    </source>
</evidence>
<dbReference type="PRINTS" id="PR01490">
    <property type="entry name" value="RTXTOXIND"/>
</dbReference>
<protein>
    <recommendedName>
        <fullName evidence="9">Membrane fusion protein (MFP) family protein</fullName>
    </recommendedName>
</protein>
<dbReference type="Gene3D" id="2.40.50.100">
    <property type="match status" value="1"/>
</dbReference>
<evidence type="ECO:0000256" key="3">
    <source>
        <dbReference type="ARBA" id="ARBA00022448"/>
    </source>
</evidence>
<dbReference type="Gene3D" id="2.40.30.170">
    <property type="match status" value="1"/>
</dbReference>
<dbReference type="PANTHER" id="PTHR30386">
    <property type="entry name" value="MEMBRANE FUSION SUBUNIT OF EMRAB-TOLC MULTIDRUG EFFLUX PUMP"/>
    <property type="match status" value="1"/>
</dbReference>
<evidence type="ECO:0000256" key="6">
    <source>
        <dbReference type="ARBA" id="ARBA00022692"/>
    </source>
</evidence>
<keyword evidence="5 9" id="KW-0997">Cell inner membrane</keyword>
<evidence type="ECO:0000259" key="12">
    <source>
        <dbReference type="Pfam" id="PF26002"/>
    </source>
</evidence>
<evidence type="ECO:0000256" key="9">
    <source>
        <dbReference type="RuleBase" id="RU365093"/>
    </source>
</evidence>
<keyword evidence="14" id="KW-1185">Reference proteome</keyword>
<keyword evidence="13" id="KW-0378">Hydrolase</keyword>
<sequence length="475" mass="51056">MLLRLSQLLPKAIGSRNAVANAETMPLAVLEFQSPTAAVIATPVPFVGRYINWFVSALVLSGLTASGMMPIDQLVTSSGTLVSAVPDTVVQAFAADSTASIIKSINVHEGEFVTKGQVLATLNPTYAEADLTSLTQQQQSYAAQVAQLQAQEDGKPYYGDPNNPAATLALQTYNQQIGQYNSTVEYYDQQISQLQTQIKGYNDQAAYYRQRLSIASNVETMRKDLQQLQVGSRLDTLAATDDRVGMQASLDSAISSAKAAQKQIASITAQRDSANQQWKANISQQLATALNNLAQAQQALVKARLNNSLVVLTAPQDSIVQSIASVSVGSQLQSGQSFMDLTPVNAPLSVEVDIDGSQSGYVAVGDPVAIKLVTLPYLQYGQISGTVTFISPQSINPLDQQAYGVNGVPLPNAPRDLFYKAQISLDVLNLHNLPPGFHLVPGMPVEADVKVGQHTMLAYFMRQILPVAYQSMHEP</sequence>
<evidence type="ECO:0000313" key="14">
    <source>
        <dbReference type="Proteomes" id="UP001156641"/>
    </source>
</evidence>
<feature type="coiled-coil region" evidence="10">
    <location>
        <begin position="257"/>
        <end position="306"/>
    </location>
</feature>
<organism evidence="13 14">
    <name type="scientific">Acidocella aquatica</name>
    <dbReference type="NCBI Taxonomy" id="1922313"/>
    <lineage>
        <taxon>Bacteria</taxon>
        <taxon>Pseudomonadati</taxon>
        <taxon>Pseudomonadota</taxon>
        <taxon>Alphaproteobacteria</taxon>
        <taxon>Acetobacterales</taxon>
        <taxon>Acidocellaceae</taxon>
        <taxon>Acidocella</taxon>
    </lineage>
</organism>
<dbReference type="InterPro" id="IPR058982">
    <property type="entry name" value="Beta-barrel_AprE"/>
</dbReference>
<keyword evidence="4 9" id="KW-1003">Cell membrane</keyword>
<keyword evidence="10" id="KW-0175">Coiled coil</keyword>
<evidence type="ECO:0000256" key="10">
    <source>
        <dbReference type="SAM" id="Coils"/>
    </source>
</evidence>
<keyword evidence="7" id="KW-1133">Transmembrane helix</keyword>
<keyword evidence="13" id="KW-0482">Metalloprotease</keyword>
<name>A0ABQ6A7M2_9PROT</name>
<evidence type="ECO:0000256" key="2">
    <source>
        <dbReference type="ARBA" id="ARBA00009477"/>
    </source>
</evidence>
<keyword evidence="6" id="KW-0812">Transmembrane</keyword>
<evidence type="ECO:0000256" key="5">
    <source>
        <dbReference type="ARBA" id="ARBA00022519"/>
    </source>
</evidence>
<comment type="subcellular location">
    <subcellularLocation>
        <location evidence="1 9">Cell inner membrane</location>
        <topology evidence="1 9">Single-pass membrane protein</topology>
    </subcellularLocation>
</comment>
<dbReference type="Proteomes" id="UP001156641">
    <property type="component" value="Unassembled WGS sequence"/>
</dbReference>
<dbReference type="InterPro" id="IPR050739">
    <property type="entry name" value="MFP"/>
</dbReference>
<dbReference type="RefSeq" id="WP_284258019.1">
    <property type="nucleotide sequence ID" value="NZ_BSOS01000065.1"/>
</dbReference>
<evidence type="ECO:0000256" key="4">
    <source>
        <dbReference type="ARBA" id="ARBA00022475"/>
    </source>
</evidence>
<proteinExistence type="inferred from homology"/>
<dbReference type="InterPro" id="IPR010129">
    <property type="entry name" value="T1SS_HlyD"/>
</dbReference>
<comment type="similarity">
    <text evidence="2 9">Belongs to the membrane fusion protein (MFP) (TC 8.A.1) family.</text>
</comment>
<keyword evidence="13" id="KW-0645">Protease</keyword>
<accession>A0ABQ6A7M2</accession>
<evidence type="ECO:0000256" key="7">
    <source>
        <dbReference type="ARBA" id="ARBA00022989"/>
    </source>
</evidence>
<dbReference type="PANTHER" id="PTHR30386:SF26">
    <property type="entry name" value="TRANSPORT PROTEIN COMB"/>
    <property type="match status" value="1"/>
</dbReference>
<dbReference type="Pfam" id="PF25994">
    <property type="entry name" value="HH_AprE"/>
    <property type="match status" value="1"/>
</dbReference>